<dbReference type="Pfam" id="PF00023">
    <property type="entry name" value="Ank"/>
    <property type="match status" value="1"/>
</dbReference>
<sequence>MPSRFSSGHAETCQALLRYNCDVDALCRNHSSPLALAARAGHVGCMRVLIHHDATVDLKNLRRETILHFICGRPNVKRQAVKMLIEAGADVNAQSLESRTCLRAAAYAGNAEAASLLLCAGANPTIHNNSDASPLAVARQRGHGDVEQVLLAVDLFHTGLPETGVPTLEALCVARARTMHAEAGHDHRVLLANRLPLACKRLLVLNNPYLSRDLNLIAERS</sequence>
<dbReference type="GeneID" id="5895679"/>
<dbReference type="GO" id="GO:0000976">
    <property type="term" value="F:transcription cis-regulatory region binding"/>
    <property type="evidence" value="ECO:0000318"/>
    <property type="project" value="GO_Central"/>
</dbReference>
<keyword evidence="1" id="KW-0677">Repeat</keyword>
<dbReference type="PROSITE" id="PS50297">
    <property type="entry name" value="ANK_REP_REGION"/>
    <property type="match status" value="2"/>
</dbReference>
<dbReference type="STRING" id="81824.A9VCK5"/>
<dbReference type="EMBL" id="CH991581">
    <property type="protein sequence ID" value="EDQ84802.1"/>
    <property type="molecule type" value="Genomic_DNA"/>
</dbReference>
<dbReference type="Proteomes" id="UP000001357">
    <property type="component" value="Unassembled WGS sequence"/>
</dbReference>
<dbReference type="eggNOG" id="KOG4177">
    <property type="taxonomic scope" value="Eukaryota"/>
</dbReference>
<organism evidence="4 5">
    <name type="scientific">Monosiga brevicollis</name>
    <name type="common">Choanoflagellate</name>
    <dbReference type="NCBI Taxonomy" id="81824"/>
    <lineage>
        <taxon>Eukaryota</taxon>
        <taxon>Choanoflagellata</taxon>
        <taxon>Craspedida</taxon>
        <taxon>Salpingoecidae</taxon>
        <taxon>Monosiga</taxon>
    </lineage>
</organism>
<dbReference type="SMART" id="SM00248">
    <property type="entry name" value="ANK"/>
    <property type="match status" value="3"/>
</dbReference>
<name>A9VCK5_MONBE</name>
<dbReference type="GO" id="GO:0045944">
    <property type="term" value="P:positive regulation of transcription by RNA polymerase II"/>
    <property type="evidence" value="ECO:0000318"/>
    <property type="project" value="GO_Central"/>
</dbReference>
<keyword evidence="5" id="KW-1185">Reference proteome</keyword>
<dbReference type="Pfam" id="PF12796">
    <property type="entry name" value="Ank_2"/>
    <property type="match status" value="1"/>
</dbReference>
<evidence type="ECO:0000256" key="2">
    <source>
        <dbReference type="ARBA" id="ARBA00023043"/>
    </source>
</evidence>
<evidence type="ECO:0000256" key="1">
    <source>
        <dbReference type="ARBA" id="ARBA00022737"/>
    </source>
</evidence>
<dbReference type="FunCoup" id="A9VCK5">
    <property type="interactions" value="11"/>
</dbReference>
<dbReference type="SUPFAM" id="SSF48403">
    <property type="entry name" value="Ankyrin repeat"/>
    <property type="match status" value="1"/>
</dbReference>
<feature type="repeat" description="ANK" evidence="3">
    <location>
        <begin position="62"/>
        <end position="96"/>
    </location>
</feature>
<gene>
    <name evidence="4" type="ORF">MONBRDRAFT_29945</name>
</gene>
<feature type="repeat" description="ANK" evidence="3">
    <location>
        <begin position="97"/>
        <end position="129"/>
    </location>
</feature>
<keyword evidence="2 3" id="KW-0040">ANK repeat</keyword>
<dbReference type="PANTHER" id="PTHR24198">
    <property type="entry name" value="ANKYRIN REPEAT AND PROTEIN KINASE DOMAIN-CONTAINING PROTEIN"/>
    <property type="match status" value="1"/>
</dbReference>
<dbReference type="InterPro" id="IPR036770">
    <property type="entry name" value="Ankyrin_rpt-contain_sf"/>
</dbReference>
<dbReference type="RefSeq" id="XP_001750452.1">
    <property type="nucleotide sequence ID" value="XM_001750400.1"/>
</dbReference>
<dbReference type="PROSITE" id="PS50088">
    <property type="entry name" value="ANK_REPEAT"/>
    <property type="match status" value="3"/>
</dbReference>
<dbReference type="KEGG" id="mbr:MONBRDRAFT_29945"/>
<accession>A9VCK5</accession>
<evidence type="ECO:0000256" key="3">
    <source>
        <dbReference type="PROSITE-ProRule" id="PRU00023"/>
    </source>
</evidence>
<dbReference type="GO" id="GO:0005634">
    <property type="term" value="C:nucleus"/>
    <property type="evidence" value="ECO:0000318"/>
    <property type="project" value="GO_Central"/>
</dbReference>
<dbReference type="InterPro" id="IPR002110">
    <property type="entry name" value="Ankyrin_rpt"/>
</dbReference>
<evidence type="ECO:0000313" key="4">
    <source>
        <dbReference type="EMBL" id="EDQ84802.1"/>
    </source>
</evidence>
<dbReference type="OMA" id="ALLRYNC"/>
<protein>
    <submittedName>
        <fullName evidence="4">Uncharacterized protein</fullName>
    </submittedName>
</protein>
<dbReference type="InParanoid" id="A9VCK5"/>
<feature type="repeat" description="ANK" evidence="3">
    <location>
        <begin position="29"/>
        <end position="61"/>
    </location>
</feature>
<dbReference type="PANTHER" id="PTHR24198:SF165">
    <property type="entry name" value="ANKYRIN REPEAT-CONTAINING PROTEIN-RELATED"/>
    <property type="match status" value="1"/>
</dbReference>
<reference evidence="4 5" key="1">
    <citation type="journal article" date="2008" name="Nature">
        <title>The genome of the choanoflagellate Monosiga brevicollis and the origin of metazoans.</title>
        <authorList>
            <consortium name="JGI Sequencing"/>
            <person name="King N."/>
            <person name="Westbrook M.J."/>
            <person name="Young S.L."/>
            <person name="Kuo A."/>
            <person name="Abedin M."/>
            <person name="Chapman J."/>
            <person name="Fairclough S."/>
            <person name="Hellsten U."/>
            <person name="Isogai Y."/>
            <person name="Letunic I."/>
            <person name="Marr M."/>
            <person name="Pincus D."/>
            <person name="Putnam N."/>
            <person name="Rokas A."/>
            <person name="Wright K.J."/>
            <person name="Zuzow R."/>
            <person name="Dirks W."/>
            <person name="Good M."/>
            <person name="Goodstein D."/>
            <person name="Lemons D."/>
            <person name="Li W."/>
            <person name="Lyons J.B."/>
            <person name="Morris A."/>
            <person name="Nichols S."/>
            <person name="Richter D.J."/>
            <person name="Salamov A."/>
            <person name="Bork P."/>
            <person name="Lim W.A."/>
            <person name="Manning G."/>
            <person name="Miller W.T."/>
            <person name="McGinnis W."/>
            <person name="Shapiro H."/>
            <person name="Tjian R."/>
            <person name="Grigoriev I.V."/>
            <person name="Rokhsar D."/>
        </authorList>
    </citation>
    <scope>NUCLEOTIDE SEQUENCE [LARGE SCALE GENOMIC DNA]</scope>
    <source>
        <strain evidence="5">MX1 / ATCC 50154</strain>
    </source>
</reference>
<dbReference type="Gene3D" id="1.25.40.20">
    <property type="entry name" value="Ankyrin repeat-containing domain"/>
    <property type="match status" value="2"/>
</dbReference>
<dbReference type="AlphaFoldDB" id="A9VCK5"/>
<evidence type="ECO:0000313" key="5">
    <source>
        <dbReference type="Proteomes" id="UP000001357"/>
    </source>
</evidence>
<proteinExistence type="predicted"/>